<dbReference type="EMBL" id="JAFCIX010000579">
    <property type="protein sequence ID" value="KAH6585667.1"/>
    <property type="molecule type" value="Genomic_DNA"/>
</dbReference>
<feature type="compositionally biased region" description="Basic and acidic residues" evidence="1">
    <location>
        <begin position="96"/>
        <end position="105"/>
    </location>
</feature>
<feature type="compositionally biased region" description="Low complexity" evidence="1">
    <location>
        <begin position="71"/>
        <end position="95"/>
    </location>
</feature>
<evidence type="ECO:0000313" key="4">
    <source>
        <dbReference type="Proteomes" id="UP001648503"/>
    </source>
</evidence>
<reference evidence="3 4" key="1">
    <citation type="submission" date="2021-02" db="EMBL/GenBank/DDBJ databases">
        <title>Variation within the Batrachochytrium salamandrivorans European outbreak.</title>
        <authorList>
            <person name="Kelly M."/>
            <person name="Pasmans F."/>
            <person name="Shea T.P."/>
            <person name="Munoz J.F."/>
            <person name="Carranza S."/>
            <person name="Cuomo C.A."/>
            <person name="Martel A."/>
        </authorList>
    </citation>
    <scope>NUCLEOTIDE SEQUENCE [LARGE SCALE GENOMIC DNA]</scope>
    <source>
        <strain evidence="3 4">AMFP18/2</strain>
    </source>
</reference>
<feature type="signal peptide" evidence="2">
    <location>
        <begin position="1"/>
        <end position="18"/>
    </location>
</feature>
<evidence type="ECO:0000313" key="3">
    <source>
        <dbReference type="EMBL" id="KAH6585667.1"/>
    </source>
</evidence>
<keyword evidence="4" id="KW-1185">Reference proteome</keyword>
<protein>
    <submittedName>
        <fullName evidence="3">Uncharacterized protein</fullName>
    </submittedName>
</protein>
<sequence length="296" mass="32106">MQFFHLFSFVVVASYAAALPQPAGLSEKYSDSVNTNLASSLETRSYQPGSNSYKDSATLVSLKRRDDYEGSSKGSSGDDSEGSSEGPSGANSKGPSGDDSKKSPKENSGSGSSSSPTTIPERIVWNIDTPLDKAELGALLLSSKIEEVKNNHDDVPKNALYVAKSLKDWVETTGKDIVAVIKFGLGDAEYSKVESSLKEAYEILTDRANGYLKVVNEALSNIEKDVGTAKQQMEAIHVSFMYLFEAYIGYFEKLGLQLEKFDAGKKIQKSLSAGAVSLVDFTRDQRNLYDDIKNGL</sequence>
<proteinExistence type="predicted"/>
<keyword evidence="2" id="KW-0732">Signal</keyword>
<comment type="caution">
    <text evidence="3">The sequence shown here is derived from an EMBL/GenBank/DDBJ whole genome shotgun (WGS) entry which is preliminary data.</text>
</comment>
<feature type="chain" id="PRO_5045946664" evidence="2">
    <location>
        <begin position="19"/>
        <end position="296"/>
    </location>
</feature>
<dbReference type="Proteomes" id="UP001648503">
    <property type="component" value="Unassembled WGS sequence"/>
</dbReference>
<evidence type="ECO:0000256" key="1">
    <source>
        <dbReference type="SAM" id="MobiDB-lite"/>
    </source>
</evidence>
<feature type="compositionally biased region" description="Low complexity" evidence="1">
    <location>
        <begin position="106"/>
        <end position="116"/>
    </location>
</feature>
<evidence type="ECO:0000256" key="2">
    <source>
        <dbReference type="SAM" id="SignalP"/>
    </source>
</evidence>
<accession>A0ABQ8ES32</accession>
<name>A0ABQ8ES32_9FUNG</name>
<organism evidence="3 4">
    <name type="scientific">Batrachochytrium salamandrivorans</name>
    <dbReference type="NCBI Taxonomy" id="1357716"/>
    <lineage>
        <taxon>Eukaryota</taxon>
        <taxon>Fungi</taxon>
        <taxon>Fungi incertae sedis</taxon>
        <taxon>Chytridiomycota</taxon>
        <taxon>Chytridiomycota incertae sedis</taxon>
        <taxon>Chytridiomycetes</taxon>
        <taxon>Rhizophydiales</taxon>
        <taxon>Rhizophydiales incertae sedis</taxon>
        <taxon>Batrachochytrium</taxon>
    </lineage>
</organism>
<gene>
    <name evidence="3" type="ORF">BASA50_001001</name>
</gene>
<feature type="region of interest" description="Disordered" evidence="1">
    <location>
        <begin position="41"/>
        <end position="121"/>
    </location>
</feature>
<feature type="compositionally biased region" description="Polar residues" evidence="1">
    <location>
        <begin position="41"/>
        <end position="59"/>
    </location>
</feature>